<feature type="transmembrane region" description="Helical" evidence="1">
    <location>
        <begin position="154"/>
        <end position="175"/>
    </location>
</feature>
<dbReference type="RefSeq" id="WP_110812431.1">
    <property type="nucleotide sequence ID" value="NZ_QJTE01000001.1"/>
</dbReference>
<dbReference type="EMBL" id="QJTE01000001">
    <property type="protein sequence ID" value="PYE85358.1"/>
    <property type="molecule type" value="Genomic_DNA"/>
</dbReference>
<keyword evidence="1" id="KW-0472">Membrane</keyword>
<dbReference type="AlphaFoldDB" id="A0A318TAM6"/>
<reference evidence="2 3" key="1">
    <citation type="submission" date="2018-06" db="EMBL/GenBank/DDBJ databases">
        <title>Genomic Encyclopedia of Type Strains, Phase III (KMG-III): the genomes of soil and plant-associated and newly described type strains.</title>
        <authorList>
            <person name="Whitman W."/>
        </authorList>
    </citation>
    <scope>NUCLEOTIDE SEQUENCE [LARGE SCALE GENOMIC DNA]</scope>
    <source>
        <strain evidence="2 3">CECT 9025</strain>
    </source>
</reference>
<dbReference type="Proteomes" id="UP000248311">
    <property type="component" value="Unassembled WGS sequence"/>
</dbReference>
<dbReference type="InterPro" id="IPR052979">
    <property type="entry name" value="Adenylate-forming_domain"/>
</dbReference>
<feature type="transmembrane region" description="Helical" evidence="1">
    <location>
        <begin position="31"/>
        <end position="52"/>
    </location>
</feature>
<dbReference type="PANTHER" id="PTHR33927">
    <property type="entry name" value="TRANSMEMBRANE PROTEIN"/>
    <property type="match status" value="1"/>
</dbReference>
<dbReference type="PANTHER" id="PTHR33927:SF5">
    <property type="entry name" value="ENZYME, PUTATIVE (AFU_ORTHOLOGUE AFUA_8G01222)-RELATED"/>
    <property type="match status" value="1"/>
</dbReference>
<name>A0A318TAM6_9RHOB</name>
<feature type="transmembrane region" description="Helical" evidence="1">
    <location>
        <begin position="64"/>
        <end position="83"/>
    </location>
</feature>
<evidence type="ECO:0000256" key="1">
    <source>
        <dbReference type="SAM" id="Phobius"/>
    </source>
</evidence>
<evidence type="ECO:0000313" key="2">
    <source>
        <dbReference type="EMBL" id="PYE85358.1"/>
    </source>
</evidence>
<evidence type="ECO:0000313" key="3">
    <source>
        <dbReference type="Proteomes" id="UP000248311"/>
    </source>
</evidence>
<keyword evidence="3" id="KW-1185">Reference proteome</keyword>
<accession>A0A318TAM6</accession>
<sequence length="443" mass="49324">MREISQGLLTALDADFAENRRKRYRLYTHPVFYPYRQIAMLAVVVNLWIFLARPVEFWLTGSDAALGAISQMAFANLTLGIIMRQQRVINLLFSAATNVPRSWPLWFRWMAGKVYNFGGVHSGCTVSGSLWYGLFLYGLLRSVRDGGAVSLQTAALGCAVLVLLAVIILTALGPLRERFHDLFERVHRFGGWSVLALFWAQAILFAGDMGQPFLNSVAFWELTLITCSIVLPWTHLKRVPVKIVKPSNHAVIVNFDYGRDAFPGSTNAISRNPLLEWHPFASIPKPGSDDHRIIISRAGNWTSSFIDDCPSHVWVRGVATAGAARVGLMFERVVFVATGSGIGPILPHLLSRKDPCALLWVTRSPEKTYGRALVDEVRQACPVHTIWNTDERGKPDLADLTREAVKRFDADAVVIISNRKGSWHVTGTLEAEGIPCFSPIWDS</sequence>
<proteinExistence type="predicted"/>
<gene>
    <name evidence="2" type="ORF">DFP88_10122</name>
</gene>
<feature type="transmembrane region" description="Helical" evidence="1">
    <location>
        <begin position="213"/>
        <end position="233"/>
    </location>
</feature>
<keyword evidence="1" id="KW-0812">Transmembrane</keyword>
<dbReference type="SUPFAM" id="SSF52343">
    <property type="entry name" value="Ferredoxin reductase-like, C-terminal NADP-linked domain"/>
    <property type="match status" value="1"/>
</dbReference>
<feature type="transmembrane region" description="Helical" evidence="1">
    <location>
        <begin position="114"/>
        <end position="134"/>
    </location>
</feature>
<comment type="caution">
    <text evidence="2">The sequence shown here is derived from an EMBL/GenBank/DDBJ whole genome shotgun (WGS) entry which is preliminary data.</text>
</comment>
<dbReference type="Gene3D" id="3.40.50.80">
    <property type="entry name" value="Nucleotide-binding domain of ferredoxin-NADP reductase (FNR) module"/>
    <property type="match status" value="1"/>
</dbReference>
<dbReference type="InterPro" id="IPR039261">
    <property type="entry name" value="FNR_nucleotide-bd"/>
</dbReference>
<feature type="transmembrane region" description="Helical" evidence="1">
    <location>
        <begin position="187"/>
        <end position="207"/>
    </location>
</feature>
<protein>
    <recommendedName>
        <fullName evidence="4">Ferric reductase</fullName>
    </recommendedName>
</protein>
<keyword evidence="1" id="KW-1133">Transmembrane helix</keyword>
<dbReference type="OrthoDB" id="1154639at2"/>
<evidence type="ECO:0008006" key="4">
    <source>
        <dbReference type="Google" id="ProtNLM"/>
    </source>
</evidence>
<organism evidence="2 3">
    <name type="scientific">Pseudoroseicyclus aestuarii</name>
    <dbReference type="NCBI Taxonomy" id="1795041"/>
    <lineage>
        <taxon>Bacteria</taxon>
        <taxon>Pseudomonadati</taxon>
        <taxon>Pseudomonadota</taxon>
        <taxon>Alphaproteobacteria</taxon>
        <taxon>Rhodobacterales</taxon>
        <taxon>Paracoccaceae</taxon>
        <taxon>Pseudoroseicyclus</taxon>
    </lineage>
</organism>